<dbReference type="AlphaFoldDB" id="A0A8J3CYW0"/>
<keyword evidence="3" id="KW-1185">Reference proteome</keyword>
<feature type="domain" description="HNH nuclease" evidence="1">
    <location>
        <begin position="193"/>
        <end position="240"/>
    </location>
</feature>
<dbReference type="Gene3D" id="1.10.30.50">
    <property type="match status" value="1"/>
</dbReference>
<dbReference type="EMBL" id="BMYF01000012">
    <property type="protein sequence ID" value="GHB39653.1"/>
    <property type="molecule type" value="Genomic_DNA"/>
</dbReference>
<comment type="caution">
    <text evidence="2">The sequence shown here is derived from an EMBL/GenBank/DDBJ whole genome shotgun (WGS) entry which is preliminary data.</text>
</comment>
<sequence length="317" mass="37510">MSADRIVISKTELFSYMVAIPWYTVNYFQVSFGKQDVIHREIENIKTFEKISIDENKEVIVSKLSQSQNLQTQKALYHFDNQVPHWFLSPWFGSNKSKKDIYAGSRNFENECLYALYHDRIELNPNWVAYLIENIRFLKDFCYWNLAVFLQKRNPGIPEIPSKLIKPAVRNALIGQRRNFWNVVFDELGEIDCIYTGEKLNKSNYAVEHFIPYSYVCHDLMWNLVPADPRFNSHKSNKLPSLDDYFDGFYRIQKEAVEIVLSKKPSSNYLFDYLYLFKNLDGIEDLPNVFEEKRFKDVFHPLIIMAHNSGFQYLSKP</sequence>
<name>A0A8J3CYW0_9BACT</name>
<evidence type="ECO:0000313" key="2">
    <source>
        <dbReference type="EMBL" id="GHB39653.1"/>
    </source>
</evidence>
<protein>
    <recommendedName>
        <fullName evidence="1">HNH nuclease domain-containing protein</fullName>
    </recommendedName>
</protein>
<dbReference type="Pfam" id="PF13395">
    <property type="entry name" value="HNH_4"/>
    <property type="match status" value="1"/>
</dbReference>
<gene>
    <name evidence="2" type="ORF">GCM10008106_20950</name>
</gene>
<reference evidence="2" key="2">
    <citation type="submission" date="2020-09" db="EMBL/GenBank/DDBJ databases">
        <authorList>
            <person name="Sun Q."/>
            <person name="Kim S."/>
        </authorList>
    </citation>
    <scope>NUCLEOTIDE SEQUENCE</scope>
    <source>
        <strain evidence="2">KCTC 23224</strain>
    </source>
</reference>
<evidence type="ECO:0000313" key="3">
    <source>
        <dbReference type="Proteomes" id="UP000642809"/>
    </source>
</evidence>
<evidence type="ECO:0000259" key="1">
    <source>
        <dbReference type="Pfam" id="PF13395"/>
    </source>
</evidence>
<dbReference type="Proteomes" id="UP000642809">
    <property type="component" value="Unassembled WGS sequence"/>
</dbReference>
<proteinExistence type="predicted"/>
<dbReference type="InterPro" id="IPR003615">
    <property type="entry name" value="HNH_nuc"/>
</dbReference>
<reference evidence="2" key="1">
    <citation type="journal article" date="2014" name="Int. J. Syst. Evol. Microbiol.">
        <title>Complete genome sequence of Corynebacterium casei LMG S-19264T (=DSM 44701T), isolated from a smear-ripened cheese.</title>
        <authorList>
            <consortium name="US DOE Joint Genome Institute (JGI-PGF)"/>
            <person name="Walter F."/>
            <person name="Albersmeier A."/>
            <person name="Kalinowski J."/>
            <person name="Ruckert C."/>
        </authorList>
    </citation>
    <scope>NUCLEOTIDE SEQUENCE</scope>
    <source>
        <strain evidence="2">KCTC 23224</strain>
    </source>
</reference>
<organism evidence="2 3">
    <name type="scientific">Mongoliitalea lutea</name>
    <dbReference type="NCBI Taxonomy" id="849756"/>
    <lineage>
        <taxon>Bacteria</taxon>
        <taxon>Pseudomonadati</taxon>
        <taxon>Bacteroidota</taxon>
        <taxon>Cytophagia</taxon>
        <taxon>Cytophagales</taxon>
        <taxon>Cyclobacteriaceae</taxon>
        <taxon>Mongoliitalea</taxon>
    </lineage>
</organism>
<accession>A0A8J3CYW0</accession>